<evidence type="ECO:0000259" key="5">
    <source>
        <dbReference type="Pfam" id="PF04542"/>
    </source>
</evidence>
<organism evidence="7 8">
    <name type="scientific">Chitinophaga jiangningensis</name>
    <dbReference type="NCBI Taxonomy" id="1419482"/>
    <lineage>
        <taxon>Bacteria</taxon>
        <taxon>Pseudomonadati</taxon>
        <taxon>Bacteroidota</taxon>
        <taxon>Chitinophagia</taxon>
        <taxon>Chitinophagales</taxon>
        <taxon>Chitinophagaceae</taxon>
        <taxon>Chitinophaga</taxon>
    </lineage>
</organism>
<dbReference type="Pfam" id="PF08281">
    <property type="entry name" value="Sigma70_r4_2"/>
    <property type="match status" value="1"/>
</dbReference>
<dbReference type="SUPFAM" id="SSF88659">
    <property type="entry name" value="Sigma3 and sigma4 domains of RNA polymerase sigma factors"/>
    <property type="match status" value="1"/>
</dbReference>
<dbReference type="InterPro" id="IPR014284">
    <property type="entry name" value="RNA_pol_sigma-70_dom"/>
</dbReference>
<proteinExistence type="inferred from homology"/>
<feature type="domain" description="RNA polymerase sigma-70 region 2" evidence="5">
    <location>
        <begin position="28"/>
        <end position="94"/>
    </location>
</feature>
<dbReference type="PANTHER" id="PTHR43133:SF46">
    <property type="entry name" value="RNA POLYMERASE SIGMA-70 FACTOR ECF SUBFAMILY"/>
    <property type="match status" value="1"/>
</dbReference>
<dbReference type="Gene3D" id="1.10.1740.10">
    <property type="match status" value="1"/>
</dbReference>
<dbReference type="GO" id="GO:0003677">
    <property type="term" value="F:DNA binding"/>
    <property type="evidence" value="ECO:0007669"/>
    <property type="project" value="InterPro"/>
</dbReference>
<evidence type="ECO:0000256" key="2">
    <source>
        <dbReference type="ARBA" id="ARBA00023015"/>
    </source>
</evidence>
<name>A0A1M7LTH4_9BACT</name>
<evidence type="ECO:0000313" key="8">
    <source>
        <dbReference type="Proteomes" id="UP000184420"/>
    </source>
</evidence>
<dbReference type="InterPro" id="IPR013249">
    <property type="entry name" value="RNA_pol_sigma70_r4_t2"/>
</dbReference>
<dbReference type="AlphaFoldDB" id="A0A1M7LTH4"/>
<evidence type="ECO:0000256" key="4">
    <source>
        <dbReference type="ARBA" id="ARBA00023163"/>
    </source>
</evidence>
<keyword evidence="3" id="KW-0731">Sigma factor</keyword>
<dbReference type="NCBIfam" id="TIGR02937">
    <property type="entry name" value="sigma70-ECF"/>
    <property type="match status" value="1"/>
</dbReference>
<sequence>MPAIQPYEEKELLQRIAAGDEQAFAVIFDHYYPLLYTYINRITRVHAETESILQDVFLKIWQGREALEFVDRFSNYLWVMARHHALNAIRNLSRRQAILSTLPTDAITTGDDEQRIWQLSLIDEAIRQLPEHCRKVWTMNRIDKMKQAEIAREMGISLPTVKKYMQQAVSLITQHVKNQSSLGLAIMIILTLFSKEK</sequence>
<reference evidence="7 8" key="1">
    <citation type="submission" date="2016-11" db="EMBL/GenBank/DDBJ databases">
        <authorList>
            <person name="Jaros S."/>
            <person name="Januszkiewicz K."/>
            <person name="Wedrychowicz H."/>
        </authorList>
    </citation>
    <scope>NUCLEOTIDE SEQUENCE [LARGE SCALE GENOMIC DNA]</scope>
    <source>
        <strain evidence="7 8">DSM 27406</strain>
    </source>
</reference>
<evidence type="ECO:0000256" key="1">
    <source>
        <dbReference type="ARBA" id="ARBA00010641"/>
    </source>
</evidence>
<keyword evidence="2" id="KW-0805">Transcription regulation</keyword>
<evidence type="ECO:0000313" key="7">
    <source>
        <dbReference type="EMBL" id="SHM81050.1"/>
    </source>
</evidence>
<dbReference type="PANTHER" id="PTHR43133">
    <property type="entry name" value="RNA POLYMERASE ECF-TYPE SIGMA FACTO"/>
    <property type="match status" value="1"/>
</dbReference>
<dbReference type="InterPro" id="IPR013325">
    <property type="entry name" value="RNA_pol_sigma_r2"/>
</dbReference>
<dbReference type="SUPFAM" id="SSF88946">
    <property type="entry name" value="Sigma2 domain of RNA polymerase sigma factors"/>
    <property type="match status" value="1"/>
</dbReference>
<protein>
    <submittedName>
        <fullName evidence="7">RNA polymerase, sigma subunit, ECF family</fullName>
    </submittedName>
</protein>
<dbReference type="EMBL" id="FRBL01000011">
    <property type="protein sequence ID" value="SHM81050.1"/>
    <property type="molecule type" value="Genomic_DNA"/>
</dbReference>
<keyword evidence="8" id="KW-1185">Reference proteome</keyword>
<dbReference type="GO" id="GO:0006352">
    <property type="term" value="P:DNA-templated transcription initiation"/>
    <property type="evidence" value="ECO:0007669"/>
    <property type="project" value="InterPro"/>
</dbReference>
<dbReference type="STRING" id="1419482.SAMN05444266_111114"/>
<feature type="domain" description="RNA polymerase sigma factor 70 region 4 type 2" evidence="6">
    <location>
        <begin position="121"/>
        <end position="169"/>
    </location>
</feature>
<keyword evidence="4" id="KW-0804">Transcription</keyword>
<dbReference type="Pfam" id="PF04542">
    <property type="entry name" value="Sigma70_r2"/>
    <property type="match status" value="1"/>
</dbReference>
<dbReference type="InterPro" id="IPR013324">
    <property type="entry name" value="RNA_pol_sigma_r3/r4-like"/>
</dbReference>
<dbReference type="InterPro" id="IPR007627">
    <property type="entry name" value="RNA_pol_sigma70_r2"/>
</dbReference>
<evidence type="ECO:0000259" key="6">
    <source>
        <dbReference type="Pfam" id="PF08281"/>
    </source>
</evidence>
<comment type="similarity">
    <text evidence="1">Belongs to the sigma-70 factor family. ECF subfamily.</text>
</comment>
<dbReference type="Proteomes" id="UP000184420">
    <property type="component" value="Unassembled WGS sequence"/>
</dbReference>
<accession>A0A1M7LTH4</accession>
<dbReference type="InterPro" id="IPR039425">
    <property type="entry name" value="RNA_pol_sigma-70-like"/>
</dbReference>
<gene>
    <name evidence="7" type="ORF">SAMN05444266_111114</name>
</gene>
<evidence type="ECO:0000256" key="3">
    <source>
        <dbReference type="ARBA" id="ARBA00023082"/>
    </source>
</evidence>
<dbReference type="GO" id="GO:0016987">
    <property type="term" value="F:sigma factor activity"/>
    <property type="evidence" value="ECO:0007669"/>
    <property type="project" value="UniProtKB-KW"/>
</dbReference>
<dbReference type="RefSeq" id="WP_178372212.1">
    <property type="nucleotide sequence ID" value="NZ_FRBL01000011.1"/>
</dbReference>
<dbReference type="InterPro" id="IPR036388">
    <property type="entry name" value="WH-like_DNA-bd_sf"/>
</dbReference>
<dbReference type="Gene3D" id="1.10.10.10">
    <property type="entry name" value="Winged helix-like DNA-binding domain superfamily/Winged helix DNA-binding domain"/>
    <property type="match status" value="1"/>
</dbReference>